<protein>
    <submittedName>
        <fullName evidence="1">Uncharacterized protein</fullName>
    </submittedName>
</protein>
<proteinExistence type="predicted"/>
<dbReference type="EMBL" id="JBHMBC010000036">
    <property type="protein sequence ID" value="MFB9821444.1"/>
    <property type="molecule type" value="Genomic_DNA"/>
</dbReference>
<organism evidence="1 2">
    <name type="scientific">Arthrobacter ramosus</name>
    <dbReference type="NCBI Taxonomy" id="1672"/>
    <lineage>
        <taxon>Bacteria</taxon>
        <taxon>Bacillati</taxon>
        <taxon>Actinomycetota</taxon>
        <taxon>Actinomycetes</taxon>
        <taxon>Micrococcales</taxon>
        <taxon>Micrococcaceae</taxon>
        <taxon>Arthrobacter</taxon>
    </lineage>
</organism>
<comment type="caution">
    <text evidence="1">The sequence shown here is derived from an EMBL/GenBank/DDBJ whole genome shotgun (WGS) entry which is preliminary data.</text>
</comment>
<dbReference type="Proteomes" id="UP001589702">
    <property type="component" value="Unassembled WGS sequence"/>
</dbReference>
<sequence>MSADDGQALIVDVPGVRRAVKASILGTMALLFECTNEPGKTLDLLRHAYEAASELLPEPLPVAPVAHTSKGAVAIIDELWDIKRALLVLNAIAADLRSSGAEGRLGPWKQPRIGKGAPESEDRCITAALSPVGTQWLKPAPAGRPRWGGDLRWRIEDGTLERILDHALSWCQVDGATSFFQVALNRTICLPDERRGLFAAAYASVGAASFICYKDSNNVRKVDFSNEGYVLYSMRNTSLPREQVASSLGGVLADLADDLQYGLVKVSNWTVSTFKQVLAHGWRDHNDDAFNSIEYAHPLLDHLVPGPYGIQLLGPLHDKQSFPPDWQLSPAGTDRVLAVHPDADAWFSQDRPDPEYVASGRESLGKILFTDELGLQLMRASYE</sequence>
<keyword evidence="2" id="KW-1185">Reference proteome</keyword>
<name>A0ABV5Y379_ARTRM</name>
<evidence type="ECO:0000313" key="2">
    <source>
        <dbReference type="Proteomes" id="UP001589702"/>
    </source>
</evidence>
<accession>A0ABV5Y379</accession>
<dbReference type="RefSeq" id="WP_234752503.1">
    <property type="nucleotide sequence ID" value="NZ_BAAAWN010000001.1"/>
</dbReference>
<evidence type="ECO:0000313" key="1">
    <source>
        <dbReference type="EMBL" id="MFB9821444.1"/>
    </source>
</evidence>
<reference evidence="1 2" key="1">
    <citation type="submission" date="2024-09" db="EMBL/GenBank/DDBJ databases">
        <authorList>
            <person name="Sun Q."/>
            <person name="Mori K."/>
        </authorList>
    </citation>
    <scope>NUCLEOTIDE SEQUENCE [LARGE SCALE GENOMIC DNA]</scope>
    <source>
        <strain evidence="1 2">JCM 1334</strain>
    </source>
</reference>
<gene>
    <name evidence="1" type="ORF">ACFFP1_18285</name>
</gene>